<dbReference type="AlphaFoldDB" id="A0A9X0B847"/>
<comment type="caution">
    <text evidence="7">The sequence shown here is derived from an EMBL/GenBank/DDBJ whole genome shotgun (WGS) entry which is preliminary data.</text>
</comment>
<dbReference type="Pfam" id="PF01284">
    <property type="entry name" value="MARVEL"/>
    <property type="match status" value="1"/>
</dbReference>
<reference evidence="7" key="2">
    <citation type="journal article" date="2023" name="IMA Fungus">
        <title>Comparative genomic study of the Penicillium genus elucidates a diverse pangenome and 15 lateral gene transfer events.</title>
        <authorList>
            <person name="Petersen C."/>
            <person name="Sorensen T."/>
            <person name="Nielsen M.R."/>
            <person name="Sondergaard T.E."/>
            <person name="Sorensen J.L."/>
            <person name="Fitzpatrick D.A."/>
            <person name="Frisvad J.C."/>
            <person name="Nielsen K.L."/>
        </authorList>
    </citation>
    <scope>NUCLEOTIDE SEQUENCE</scope>
    <source>
        <strain evidence="7">IBT 29677</strain>
    </source>
</reference>
<evidence type="ECO:0000313" key="7">
    <source>
        <dbReference type="EMBL" id="KAJ5391687.1"/>
    </source>
</evidence>
<feature type="transmembrane region" description="Helical" evidence="5">
    <location>
        <begin position="68"/>
        <end position="91"/>
    </location>
</feature>
<keyword evidence="8" id="KW-1185">Reference proteome</keyword>
<dbReference type="GO" id="GO:0072659">
    <property type="term" value="P:protein localization to plasma membrane"/>
    <property type="evidence" value="ECO:0007669"/>
    <property type="project" value="TreeGrafter"/>
</dbReference>
<dbReference type="GO" id="GO:0032126">
    <property type="term" value="C:eisosome"/>
    <property type="evidence" value="ECO:0007669"/>
    <property type="project" value="TreeGrafter"/>
</dbReference>
<feature type="transmembrane region" description="Helical" evidence="5">
    <location>
        <begin position="143"/>
        <end position="162"/>
    </location>
</feature>
<evidence type="ECO:0000256" key="4">
    <source>
        <dbReference type="ARBA" id="ARBA00023136"/>
    </source>
</evidence>
<reference evidence="7" key="1">
    <citation type="submission" date="2022-12" db="EMBL/GenBank/DDBJ databases">
        <authorList>
            <person name="Petersen C."/>
        </authorList>
    </citation>
    <scope>NUCLEOTIDE SEQUENCE</scope>
    <source>
        <strain evidence="7">IBT 29677</strain>
    </source>
</reference>
<organism evidence="7 8">
    <name type="scientific">Penicillium cosmopolitanum</name>
    <dbReference type="NCBI Taxonomy" id="1131564"/>
    <lineage>
        <taxon>Eukaryota</taxon>
        <taxon>Fungi</taxon>
        <taxon>Dikarya</taxon>
        <taxon>Ascomycota</taxon>
        <taxon>Pezizomycotina</taxon>
        <taxon>Eurotiomycetes</taxon>
        <taxon>Eurotiomycetidae</taxon>
        <taxon>Eurotiales</taxon>
        <taxon>Aspergillaceae</taxon>
        <taxon>Penicillium</taxon>
    </lineage>
</organism>
<keyword evidence="4 5" id="KW-0472">Membrane</keyword>
<dbReference type="EMBL" id="JAPZBU010000008">
    <property type="protein sequence ID" value="KAJ5391687.1"/>
    <property type="molecule type" value="Genomic_DNA"/>
</dbReference>
<evidence type="ECO:0000259" key="6">
    <source>
        <dbReference type="Pfam" id="PF01284"/>
    </source>
</evidence>
<dbReference type="GO" id="GO:0070941">
    <property type="term" value="P:eisosome assembly"/>
    <property type="evidence" value="ECO:0007669"/>
    <property type="project" value="TreeGrafter"/>
</dbReference>
<proteinExistence type="predicted"/>
<feature type="transmembrane region" description="Helical" evidence="5">
    <location>
        <begin position="6"/>
        <end position="27"/>
    </location>
</feature>
<evidence type="ECO:0000313" key="8">
    <source>
        <dbReference type="Proteomes" id="UP001147747"/>
    </source>
</evidence>
<protein>
    <recommendedName>
        <fullName evidence="6">MARVEL domain-containing protein</fullName>
    </recommendedName>
</protein>
<name>A0A9X0B847_9EURO</name>
<dbReference type="RefSeq" id="XP_056487365.1">
    <property type="nucleotide sequence ID" value="XM_056631814.1"/>
</dbReference>
<keyword evidence="2 5" id="KW-0812">Transmembrane</keyword>
<gene>
    <name evidence="7" type="ORF">N7509_007177</name>
</gene>
<feature type="transmembrane region" description="Helical" evidence="5">
    <location>
        <begin position="39"/>
        <end position="62"/>
    </location>
</feature>
<comment type="subcellular location">
    <subcellularLocation>
        <location evidence="1">Membrane</location>
        <topology evidence="1">Multi-pass membrane protein</topology>
    </subcellularLocation>
</comment>
<evidence type="ECO:0000256" key="3">
    <source>
        <dbReference type="ARBA" id="ARBA00022989"/>
    </source>
</evidence>
<evidence type="ECO:0000256" key="1">
    <source>
        <dbReference type="ARBA" id="ARBA00004141"/>
    </source>
</evidence>
<accession>A0A9X0B847</accession>
<dbReference type="GeneID" id="81370794"/>
<dbReference type="Proteomes" id="UP001147747">
    <property type="component" value="Unassembled WGS sequence"/>
</dbReference>
<keyword evidence="3 5" id="KW-1133">Transmembrane helix</keyword>
<dbReference type="InterPro" id="IPR008253">
    <property type="entry name" value="Marvel"/>
</dbReference>
<dbReference type="PANTHER" id="PTHR28165">
    <property type="entry name" value="NON-CLASSICAL EXPORT PROTEIN 2-RELATED"/>
    <property type="match status" value="1"/>
</dbReference>
<evidence type="ECO:0000256" key="5">
    <source>
        <dbReference type="SAM" id="Phobius"/>
    </source>
</evidence>
<evidence type="ECO:0000256" key="2">
    <source>
        <dbReference type="ARBA" id="ARBA00022692"/>
    </source>
</evidence>
<dbReference type="GO" id="GO:0005886">
    <property type="term" value="C:plasma membrane"/>
    <property type="evidence" value="ECO:0007669"/>
    <property type="project" value="TreeGrafter"/>
</dbReference>
<feature type="domain" description="MARVEL" evidence="6">
    <location>
        <begin position="4"/>
        <end position="157"/>
    </location>
</feature>
<sequence length="166" mass="17754">MQIINSIVRFFQAIFSIIVLVISILLARQQYYGKVPSQTNYAAFTGALGIIAAAIGFASMFIDRLKGIISWVLDGVTAISLLAAGIAYAVALRGTSCDDDKVGGSTWDNPLISGGCYYDDDGAKWCRDGGVVKKRCTRATADAAFMFLACIACIGALVSSYITRNR</sequence>
<dbReference type="OrthoDB" id="2017497at2759"/>
<dbReference type="PANTHER" id="PTHR28165:SF2">
    <property type="entry name" value="MARVEL DOMAIN-CONTAINING PROTEIN"/>
    <property type="match status" value="1"/>
</dbReference>
<dbReference type="InterPro" id="IPR052649">
    <property type="entry name" value="NCE102-like"/>
</dbReference>